<name>A0A2H3P4I0_9BACT</name>
<sequence>MPTTPYARPYETGWSSPQRPAAQAFWNWHDALAAAPEFPDAQIQAAYEQAQAGEPLRMVPHEVSTAAYDACARHNLNRDYLAAQVRALPQHQPPVRFDTGADLERFVDRWVVSHGRLLAGLVPGMKRLKRATDHLSRGFFYTATVVHLPAHLEANRLYLPHDDLRHEDLSLHALRQGTATEPARKVLWKQMIRARDALARGHTALTRLTWRAKWRLKFWWIGALELLNEVERRDFDVWSAPITLNRWRTAQVYLQTYIGRATARMS</sequence>
<gene>
    <name evidence="1" type="ORF">CRI93_01450</name>
</gene>
<reference evidence="1 2" key="1">
    <citation type="submission" date="2017-10" db="EMBL/GenBank/DDBJ databases">
        <title>Draft genome of Longimonas halophila.</title>
        <authorList>
            <person name="Goh K.M."/>
            <person name="Shamsir M.S."/>
            <person name="Lim S.W."/>
        </authorList>
    </citation>
    <scope>NUCLEOTIDE SEQUENCE [LARGE SCALE GENOMIC DNA]</scope>
    <source>
        <strain evidence="1 2">KCTC 42399</strain>
    </source>
</reference>
<protein>
    <submittedName>
        <fullName evidence="1">Phytoene synthase</fullName>
    </submittedName>
</protein>
<evidence type="ECO:0000313" key="2">
    <source>
        <dbReference type="Proteomes" id="UP000221024"/>
    </source>
</evidence>
<dbReference type="InterPro" id="IPR002060">
    <property type="entry name" value="Squ/phyt_synthse"/>
</dbReference>
<dbReference type="SUPFAM" id="SSF48576">
    <property type="entry name" value="Terpenoid synthases"/>
    <property type="match status" value="1"/>
</dbReference>
<organism evidence="1 2">
    <name type="scientific">Longimonas halophila</name>
    <dbReference type="NCBI Taxonomy" id="1469170"/>
    <lineage>
        <taxon>Bacteria</taxon>
        <taxon>Pseudomonadati</taxon>
        <taxon>Rhodothermota</taxon>
        <taxon>Rhodothermia</taxon>
        <taxon>Rhodothermales</taxon>
        <taxon>Salisaetaceae</taxon>
        <taxon>Longimonas</taxon>
    </lineage>
</organism>
<comment type="caution">
    <text evidence="1">The sequence shown here is derived from an EMBL/GenBank/DDBJ whole genome shotgun (WGS) entry which is preliminary data.</text>
</comment>
<dbReference type="EMBL" id="PDEP01000001">
    <property type="protein sequence ID" value="PEN09419.1"/>
    <property type="molecule type" value="Genomic_DNA"/>
</dbReference>
<evidence type="ECO:0000313" key="1">
    <source>
        <dbReference type="EMBL" id="PEN09419.1"/>
    </source>
</evidence>
<dbReference type="Proteomes" id="UP000221024">
    <property type="component" value="Unassembled WGS sequence"/>
</dbReference>
<proteinExistence type="predicted"/>
<dbReference type="OrthoDB" id="1495605at2"/>
<dbReference type="InterPro" id="IPR008949">
    <property type="entry name" value="Isoprenoid_synthase_dom_sf"/>
</dbReference>
<keyword evidence="2" id="KW-1185">Reference proteome</keyword>
<dbReference type="Pfam" id="PF00494">
    <property type="entry name" value="SQS_PSY"/>
    <property type="match status" value="1"/>
</dbReference>
<dbReference type="RefSeq" id="WP_098060817.1">
    <property type="nucleotide sequence ID" value="NZ_PDEP01000001.1"/>
</dbReference>
<dbReference type="Gene3D" id="1.10.600.10">
    <property type="entry name" value="Farnesyl Diphosphate Synthase"/>
    <property type="match status" value="1"/>
</dbReference>
<accession>A0A2H3P4I0</accession>
<dbReference type="AlphaFoldDB" id="A0A2H3P4I0"/>